<accession>A0AAF0WUG1</accession>
<dbReference type="EMBL" id="CP093345">
    <property type="protein sequence ID" value="WOG95081.1"/>
    <property type="molecule type" value="Genomic_DNA"/>
</dbReference>
<evidence type="ECO:0000256" key="1">
    <source>
        <dbReference type="SAM" id="Phobius"/>
    </source>
</evidence>
<keyword evidence="1" id="KW-0472">Membrane</keyword>
<protein>
    <submittedName>
        <fullName evidence="2">Uncharacterized protein</fullName>
    </submittedName>
</protein>
<dbReference type="AlphaFoldDB" id="A0AAF0WUG1"/>
<name>A0AAF0WUG1_DAUCS</name>
<dbReference type="Proteomes" id="UP000077755">
    <property type="component" value="Chromosome 3"/>
</dbReference>
<proteinExistence type="predicted"/>
<evidence type="ECO:0000313" key="2">
    <source>
        <dbReference type="EMBL" id="WOG95081.1"/>
    </source>
</evidence>
<feature type="transmembrane region" description="Helical" evidence="1">
    <location>
        <begin position="6"/>
        <end position="24"/>
    </location>
</feature>
<reference evidence="2" key="1">
    <citation type="journal article" date="2016" name="Nat. Genet.">
        <title>A high-quality carrot genome assembly provides new insights into carotenoid accumulation and asterid genome evolution.</title>
        <authorList>
            <person name="Iorizzo M."/>
            <person name="Ellison S."/>
            <person name="Senalik D."/>
            <person name="Zeng P."/>
            <person name="Satapoomin P."/>
            <person name="Huang J."/>
            <person name="Bowman M."/>
            <person name="Iovene M."/>
            <person name="Sanseverino W."/>
            <person name="Cavagnaro P."/>
            <person name="Yildiz M."/>
            <person name="Macko-Podgorni A."/>
            <person name="Moranska E."/>
            <person name="Grzebelus E."/>
            <person name="Grzebelus D."/>
            <person name="Ashrafi H."/>
            <person name="Zheng Z."/>
            <person name="Cheng S."/>
            <person name="Spooner D."/>
            <person name="Van Deynze A."/>
            <person name="Simon P."/>
        </authorList>
    </citation>
    <scope>NUCLEOTIDE SEQUENCE</scope>
    <source>
        <tissue evidence="2">Leaf</tissue>
    </source>
</reference>
<keyword evidence="1" id="KW-1133">Transmembrane helix</keyword>
<evidence type="ECO:0000313" key="3">
    <source>
        <dbReference type="Proteomes" id="UP000077755"/>
    </source>
</evidence>
<keyword evidence="3" id="KW-1185">Reference proteome</keyword>
<keyword evidence="1" id="KW-0812">Transmembrane</keyword>
<gene>
    <name evidence="2" type="ORF">DCAR_0314383</name>
</gene>
<organism evidence="2 3">
    <name type="scientific">Daucus carota subsp. sativus</name>
    <name type="common">Carrot</name>
    <dbReference type="NCBI Taxonomy" id="79200"/>
    <lineage>
        <taxon>Eukaryota</taxon>
        <taxon>Viridiplantae</taxon>
        <taxon>Streptophyta</taxon>
        <taxon>Embryophyta</taxon>
        <taxon>Tracheophyta</taxon>
        <taxon>Spermatophyta</taxon>
        <taxon>Magnoliopsida</taxon>
        <taxon>eudicotyledons</taxon>
        <taxon>Gunneridae</taxon>
        <taxon>Pentapetalae</taxon>
        <taxon>asterids</taxon>
        <taxon>campanulids</taxon>
        <taxon>Apiales</taxon>
        <taxon>Apiaceae</taxon>
        <taxon>Apioideae</taxon>
        <taxon>Scandiceae</taxon>
        <taxon>Daucinae</taxon>
        <taxon>Daucus</taxon>
        <taxon>Daucus sect. Daucus</taxon>
    </lineage>
</organism>
<reference evidence="2" key="2">
    <citation type="submission" date="2022-03" db="EMBL/GenBank/DDBJ databases">
        <title>Draft title - Genomic analysis of global carrot germplasm unveils the trajectory of domestication and the origin of high carotenoid orange carrot.</title>
        <authorList>
            <person name="Iorizzo M."/>
            <person name="Ellison S."/>
            <person name="Senalik D."/>
            <person name="Macko-Podgorni A."/>
            <person name="Grzebelus D."/>
            <person name="Bostan H."/>
            <person name="Rolling W."/>
            <person name="Curaba J."/>
            <person name="Simon P."/>
        </authorList>
    </citation>
    <scope>NUCLEOTIDE SEQUENCE</scope>
    <source>
        <tissue evidence="2">Leaf</tissue>
    </source>
</reference>
<sequence length="95" mass="11105">MVKNNILTVSLLSNTNVVVGWYPLRRRVRRRRIGSIRLGNKRGFWFGARRVVQLRVVYSSQMFKKIIAAMSLNGRLVEACYDSLVFFRPQLFPLC</sequence>